<dbReference type="Pfam" id="PF00685">
    <property type="entry name" value="Sulfotransfer_1"/>
    <property type="match status" value="1"/>
</dbReference>
<evidence type="ECO:0000256" key="2">
    <source>
        <dbReference type="ARBA" id="ARBA00022679"/>
    </source>
</evidence>
<name>A0ABM0MTL2_SACKO</name>
<evidence type="ECO:0000259" key="3">
    <source>
        <dbReference type="Pfam" id="PF00685"/>
    </source>
</evidence>
<keyword evidence="2" id="KW-0808">Transferase</keyword>
<protein>
    <submittedName>
        <fullName evidence="5">Sulfotransferase 1C2-like</fullName>
    </submittedName>
</protein>
<dbReference type="InterPro" id="IPR000863">
    <property type="entry name" value="Sulfotransferase_dom"/>
</dbReference>
<gene>
    <name evidence="5" type="primary">LOC100369430</name>
</gene>
<comment type="similarity">
    <text evidence="1">Belongs to the sulfotransferase 1 family.</text>
</comment>
<evidence type="ECO:0000256" key="1">
    <source>
        <dbReference type="ARBA" id="ARBA00005771"/>
    </source>
</evidence>
<dbReference type="PANTHER" id="PTHR11783">
    <property type="entry name" value="SULFOTRANSFERASE SULT"/>
    <property type="match status" value="1"/>
</dbReference>
<dbReference type="RefSeq" id="XP_006823353.1">
    <property type="nucleotide sequence ID" value="XM_006823290.1"/>
</dbReference>
<evidence type="ECO:0000313" key="5">
    <source>
        <dbReference type="RefSeq" id="XP_006823353.1"/>
    </source>
</evidence>
<organism evidence="4 5">
    <name type="scientific">Saccoglossus kowalevskii</name>
    <name type="common">Acorn worm</name>
    <dbReference type="NCBI Taxonomy" id="10224"/>
    <lineage>
        <taxon>Eukaryota</taxon>
        <taxon>Metazoa</taxon>
        <taxon>Hemichordata</taxon>
        <taxon>Enteropneusta</taxon>
        <taxon>Harrimaniidae</taxon>
        <taxon>Saccoglossus</taxon>
    </lineage>
</organism>
<sequence>MDLGTLLSMVGSLGQYGKTMFRYKGLPLPITIDSKLMDKIENFTTRSDDVFIVGFPKSGTTWLQIALSKMYNNWGTCKRSKKGRVPLLDSPSLPGVEGFDKCLKAASPRLIKSHLPFDYFPKHAKSDDKEKRCKVIYVTRNPKDSCVSLFHMICGYQVLQSDDRAWNKFTRDFIDGEVVYGSWLDHVISWRDNRDRVDVMFVTYEQMKADFQTVLSTVAEFINRPVDDETIEKVTESCEFEELRQHGKDKVAIPKVFYDSKKAPFFRKGIVGDWKNHFTQEQNDAFEERIEKVLKSKGVHLVYEI</sequence>
<reference evidence="5" key="1">
    <citation type="submission" date="2025-08" db="UniProtKB">
        <authorList>
            <consortium name="RefSeq"/>
        </authorList>
    </citation>
    <scope>IDENTIFICATION</scope>
    <source>
        <tissue evidence="5">Testes</tissue>
    </source>
</reference>
<dbReference type="SUPFAM" id="SSF52540">
    <property type="entry name" value="P-loop containing nucleoside triphosphate hydrolases"/>
    <property type="match status" value="1"/>
</dbReference>
<feature type="domain" description="Sulfotransferase" evidence="3">
    <location>
        <begin position="48"/>
        <end position="296"/>
    </location>
</feature>
<accession>A0ABM0MTL2</accession>
<dbReference type="Gene3D" id="3.40.50.300">
    <property type="entry name" value="P-loop containing nucleotide triphosphate hydrolases"/>
    <property type="match status" value="1"/>
</dbReference>
<proteinExistence type="inferred from homology"/>
<dbReference type="GeneID" id="100369430"/>
<dbReference type="Proteomes" id="UP000694865">
    <property type="component" value="Unplaced"/>
</dbReference>
<evidence type="ECO:0000313" key="4">
    <source>
        <dbReference type="Proteomes" id="UP000694865"/>
    </source>
</evidence>
<keyword evidence="4" id="KW-1185">Reference proteome</keyword>
<dbReference type="InterPro" id="IPR027417">
    <property type="entry name" value="P-loop_NTPase"/>
</dbReference>